<dbReference type="EMBL" id="UYRU01060767">
    <property type="protein sequence ID" value="VDN14916.1"/>
    <property type="molecule type" value="Genomic_DNA"/>
</dbReference>
<dbReference type="GO" id="GO:0005730">
    <property type="term" value="C:nucleolus"/>
    <property type="evidence" value="ECO:0007669"/>
    <property type="project" value="InterPro"/>
</dbReference>
<evidence type="ECO:0000313" key="4">
    <source>
        <dbReference type="EMBL" id="VDN14916.1"/>
    </source>
</evidence>
<evidence type="ECO:0000256" key="3">
    <source>
        <dbReference type="SAM" id="MobiDB-lite"/>
    </source>
</evidence>
<feature type="region of interest" description="Disordered" evidence="3">
    <location>
        <begin position="69"/>
        <end position="116"/>
    </location>
</feature>
<name>A0A3P7PAF8_DIBLA</name>
<comment type="subcellular location">
    <subcellularLocation>
        <location evidence="1">Nucleus</location>
    </subcellularLocation>
</comment>
<organism evidence="4 5">
    <name type="scientific">Dibothriocephalus latus</name>
    <name type="common">Fish tapeworm</name>
    <name type="synonym">Diphyllobothrium latum</name>
    <dbReference type="NCBI Taxonomy" id="60516"/>
    <lineage>
        <taxon>Eukaryota</taxon>
        <taxon>Metazoa</taxon>
        <taxon>Spiralia</taxon>
        <taxon>Lophotrochozoa</taxon>
        <taxon>Platyhelminthes</taxon>
        <taxon>Cestoda</taxon>
        <taxon>Eucestoda</taxon>
        <taxon>Diphyllobothriidea</taxon>
        <taxon>Diphyllobothriidae</taxon>
        <taxon>Dibothriocephalus</taxon>
    </lineage>
</organism>
<dbReference type="PANTHER" id="PTHR13213:SF2">
    <property type="entry name" value="MYB-BINDING PROTEIN 1A"/>
    <property type="match status" value="1"/>
</dbReference>
<dbReference type="AlphaFoldDB" id="A0A3P7PAF8"/>
<feature type="non-terminal residue" evidence="4">
    <location>
        <position position="265"/>
    </location>
</feature>
<evidence type="ECO:0000256" key="2">
    <source>
        <dbReference type="ARBA" id="ARBA00023242"/>
    </source>
</evidence>
<evidence type="ECO:0000313" key="5">
    <source>
        <dbReference type="Proteomes" id="UP000281553"/>
    </source>
</evidence>
<dbReference type="Proteomes" id="UP000281553">
    <property type="component" value="Unassembled WGS sequence"/>
</dbReference>
<feature type="compositionally biased region" description="Basic and acidic residues" evidence="3">
    <location>
        <begin position="69"/>
        <end position="85"/>
    </location>
</feature>
<feature type="region of interest" description="Disordered" evidence="3">
    <location>
        <begin position="1"/>
        <end position="43"/>
    </location>
</feature>
<protein>
    <submittedName>
        <fullName evidence="4">Uncharacterized protein</fullName>
    </submittedName>
</protein>
<dbReference type="GO" id="GO:0003677">
    <property type="term" value="F:DNA binding"/>
    <property type="evidence" value="ECO:0007669"/>
    <property type="project" value="InterPro"/>
</dbReference>
<feature type="compositionally biased region" description="Acidic residues" evidence="3">
    <location>
        <begin position="105"/>
        <end position="116"/>
    </location>
</feature>
<accession>A0A3P7PAF8</accession>
<dbReference type="InterPro" id="IPR007015">
    <property type="entry name" value="DNA_pol_V/MYBBP1A"/>
</dbReference>
<dbReference type="OrthoDB" id="342531at2759"/>
<keyword evidence="2" id="KW-0539">Nucleus</keyword>
<dbReference type="Pfam" id="PF04931">
    <property type="entry name" value="DNA_pol_phi"/>
    <property type="match status" value="1"/>
</dbReference>
<dbReference type="GO" id="GO:0006355">
    <property type="term" value="P:regulation of DNA-templated transcription"/>
    <property type="evidence" value="ECO:0007669"/>
    <property type="project" value="InterPro"/>
</dbReference>
<evidence type="ECO:0000256" key="1">
    <source>
        <dbReference type="ARBA" id="ARBA00004123"/>
    </source>
</evidence>
<gene>
    <name evidence="4" type="ORF">DILT_LOCUS10747</name>
</gene>
<sequence>MLTVVDDISECHKRRTASATGGETAMETEEEQAEDSLPPPEWSSVLTDAMLTLPLSAAIDYSMFRRCGERPKDSDASTDTDKADAEDSTASTPLGLILNEHKEEEGEGDSEDAGEDEDIHFPMELDNVGSEGEADEGLTDEQMMAQDEALAAAFRAARAPKLEAKSRKETLSLLKLRSFDFLESLILYSRDANLFLPALRAVLHFAVASANRQSRAVDSGQPSAATPALPKSADLVSAPRIYSSLKELKNRPVEMNEALAVSLAS</sequence>
<proteinExistence type="predicted"/>
<keyword evidence="5" id="KW-1185">Reference proteome</keyword>
<reference evidence="4 5" key="1">
    <citation type="submission" date="2018-11" db="EMBL/GenBank/DDBJ databases">
        <authorList>
            <consortium name="Pathogen Informatics"/>
        </authorList>
    </citation>
    <scope>NUCLEOTIDE SEQUENCE [LARGE SCALE GENOMIC DNA]</scope>
</reference>
<dbReference type="PANTHER" id="PTHR13213">
    <property type="entry name" value="MYB-BINDING PROTEIN 1A FAMILY MEMBER"/>
    <property type="match status" value="1"/>
</dbReference>